<keyword evidence="3" id="KW-0805">Transcription regulation</keyword>
<dbReference type="InterPro" id="IPR004839">
    <property type="entry name" value="Aminotransferase_I/II_large"/>
</dbReference>
<proteinExistence type="inferred from homology"/>
<dbReference type="InterPro" id="IPR036388">
    <property type="entry name" value="WH-like_DNA-bd_sf"/>
</dbReference>
<dbReference type="GO" id="GO:0030170">
    <property type="term" value="F:pyridoxal phosphate binding"/>
    <property type="evidence" value="ECO:0007669"/>
    <property type="project" value="InterPro"/>
</dbReference>
<dbReference type="SMART" id="SM00345">
    <property type="entry name" value="HTH_GNTR"/>
    <property type="match status" value="1"/>
</dbReference>
<evidence type="ECO:0000313" key="7">
    <source>
        <dbReference type="EMBL" id="KAJ9617907.1"/>
    </source>
</evidence>
<dbReference type="Gene3D" id="3.90.1150.10">
    <property type="entry name" value="Aspartate Aminotransferase, domain 1"/>
    <property type="match status" value="1"/>
</dbReference>
<dbReference type="PANTHER" id="PTHR46577:SF2">
    <property type="entry name" value="TRANSCRIPTIONAL REGULATORY PROTEIN"/>
    <property type="match status" value="1"/>
</dbReference>
<dbReference type="PROSITE" id="PS50949">
    <property type="entry name" value="HTH_GNTR"/>
    <property type="match status" value="1"/>
</dbReference>
<evidence type="ECO:0000256" key="1">
    <source>
        <dbReference type="ARBA" id="ARBA00005384"/>
    </source>
</evidence>
<dbReference type="Gene3D" id="3.40.640.10">
    <property type="entry name" value="Type I PLP-dependent aspartate aminotransferase-like (Major domain)"/>
    <property type="match status" value="1"/>
</dbReference>
<evidence type="ECO:0000256" key="4">
    <source>
        <dbReference type="ARBA" id="ARBA00023125"/>
    </source>
</evidence>
<accession>A0AA38XQR9</accession>
<dbReference type="InterPro" id="IPR015424">
    <property type="entry name" value="PyrdxlP-dep_Trfase"/>
</dbReference>
<dbReference type="CDD" id="cd07377">
    <property type="entry name" value="WHTH_GntR"/>
    <property type="match status" value="1"/>
</dbReference>
<feature type="domain" description="HTH gntR-type" evidence="6">
    <location>
        <begin position="28"/>
        <end position="96"/>
    </location>
</feature>
<dbReference type="SUPFAM" id="SSF53383">
    <property type="entry name" value="PLP-dependent transferases"/>
    <property type="match status" value="1"/>
</dbReference>
<dbReference type="Pfam" id="PF00392">
    <property type="entry name" value="GntR"/>
    <property type="match status" value="1"/>
</dbReference>
<reference evidence="7" key="1">
    <citation type="submission" date="2022-10" db="EMBL/GenBank/DDBJ databases">
        <title>Culturing micro-colonial fungi from biological soil crusts in the Mojave desert and describing Neophaeococcomyces mojavensis, and introducing the new genera and species Taxawa tesnikishii.</title>
        <authorList>
            <person name="Kurbessoian T."/>
            <person name="Stajich J.E."/>
        </authorList>
    </citation>
    <scope>NUCLEOTIDE SEQUENCE</scope>
    <source>
        <strain evidence="7">TK_35</strain>
    </source>
</reference>
<dbReference type="InterPro" id="IPR036390">
    <property type="entry name" value="WH_DNA-bd_sf"/>
</dbReference>
<evidence type="ECO:0000259" key="6">
    <source>
        <dbReference type="PROSITE" id="PS50949"/>
    </source>
</evidence>
<evidence type="ECO:0000256" key="3">
    <source>
        <dbReference type="ARBA" id="ARBA00023015"/>
    </source>
</evidence>
<dbReference type="InterPro" id="IPR000524">
    <property type="entry name" value="Tscrpt_reg_HTH_GntR"/>
</dbReference>
<evidence type="ECO:0000256" key="2">
    <source>
        <dbReference type="ARBA" id="ARBA00022898"/>
    </source>
</evidence>
<dbReference type="SUPFAM" id="SSF46785">
    <property type="entry name" value="Winged helix' DNA-binding domain"/>
    <property type="match status" value="1"/>
</dbReference>
<dbReference type="PANTHER" id="PTHR46577">
    <property type="entry name" value="HTH-TYPE TRANSCRIPTIONAL REGULATORY PROTEIN GABR"/>
    <property type="match status" value="1"/>
</dbReference>
<dbReference type="InterPro" id="IPR015422">
    <property type="entry name" value="PyrdxlP-dep_Trfase_small"/>
</dbReference>
<keyword evidence="5" id="KW-0804">Transcription</keyword>
<evidence type="ECO:0000256" key="5">
    <source>
        <dbReference type="ARBA" id="ARBA00023163"/>
    </source>
</evidence>
<dbReference type="InterPro" id="IPR015421">
    <property type="entry name" value="PyrdxlP-dep_Trfase_major"/>
</dbReference>
<dbReference type="InterPro" id="IPR051446">
    <property type="entry name" value="HTH_trans_reg/aminotransferase"/>
</dbReference>
<sequence>MLGSSASWVQNQMWVESMDTEDTTTMIPPRYQRLSDELAEAIHGGRLPVGSRLPSLRQMASQRQLSLNTVIAAYRQLEDAGLVIPRPKAGFEVAPRLSAPQRSLRDAPSAPTAPLQQVLMARVLEAQRRPGVVDLAFAGPRGRQFYPGAQLARHTAQVLRHGQQTVETYARPNGSQRLLAQIVRRGPRLGLHTHAERLLLTHGAMEALQLALRAVTQAGDAIGIEAPSYFNLYPLLTTLGLQPIELPTHPQRGLDVDALEALLEHTSLAALVVMPTVHNPLGCTMPIADKQRLAELVNARQLPLIEDAVYAELQFSEPPAPLLKAFDRDGWVMVVGGFSKTLAPDYRIGWLDGGRFAERIALLKFQSTGGEPQLLGDAVAAYLEAGSYEHHLHRMRRLYREQVGRLRQLVAEHFPAGTCATEPQGGFLLWLELPGVDTRELFERALAEDIVFMPGQVYSRGARYRHCLRLSCCQTLDARFIGAVERLGAIARELVATTR</sequence>
<dbReference type="GO" id="GO:0003677">
    <property type="term" value="F:DNA binding"/>
    <property type="evidence" value="ECO:0007669"/>
    <property type="project" value="UniProtKB-KW"/>
</dbReference>
<dbReference type="GO" id="GO:0003700">
    <property type="term" value="F:DNA-binding transcription factor activity"/>
    <property type="evidence" value="ECO:0007669"/>
    <property type="project" value="InterPro"/>
</dbReference>
<dbReference type="Gene3D" id="1.10.10.10">
    <property type="entry name" value="Winged helix-like DNA-binding domain superfamily/Winged helix DNA-binding domain"/>
    <property type="match status" value="1"/>
</dbReference>
<dbReference type="Pfam" id="PF00155">
    <property type="entry name" value="Aminotran_1_2"/>
    <property type="match status" value="1"/>
</dbReference>
<comment type="similarity">
    <text evidence="1">In the C-terminal section; belongs to the class-I pyridoxal-phosphate-dependent aminotransferase family.</text>
</comment>
<dbReference type="AlphaFoldDB" id="A0AA38XQR9"/>
<keyword evidence="2" id="KW-0663">Pyridoxal phosphate</keyword>
<organism evidence="7">
    <name type="scientific">Knufia peltigerae</name>
    <dbReference type="NCBI Taxonomy" id="1002370"/>
    <lineage>
        <taxon>Eukaryota</taxon>
        <taxon>Fungi</taxon>
        <taxon>Dikarya</taxon>
        <taxon>Ascomycota</taxon>
        <taxon>Pezizomycotina</taxon>
        <taxon>Eurotiomycetes</taxon>
        <taxon>Chaetothyriomycetidae</taxon>
        <taxon>Chaetothyriales</taxon>
        <taxon>Trichomeriaceae</taxon>
        <taxon>Knufia</taxon>
    </lineage>
</organism>
<keyword evidence="4" id="KW-0238">DNA-binding</keyword>
<protein>
    <recommendedName>
        <fullName evidence="6">HTH gntR-type domain-containing protein</fullName>
    </recommendedName>
</protein>
<dbReference type="CDD" id="cd00609">
    <property type="entry name" value="AAT_like"/>
    <property type="match status" value="1"/>
</dbReference>
<gene>
    <name evidence="7" type="ORF">H2204_013287</name>
</gene>
<name>A0AA38XQR9_9EURO</name>
<dbReference type="EMBL" id="JAPDRN010000149">
    <property type="protein sequence ID" value="KAJ9617907.1"/>
    <property type="molecule type" value="Genomic_DNA"/>
</dbReference>
<comment type="caution">
    <text evidence="7">The sequence shown here is derived from an EMBL/GenBank/DDBJ whole genome shotgun (WGS) entry which is preliminary data.</text>
</comment>